<organism evidence="2 3">
    <name type="scientific">Kluyveromyces lactis (strain ATCC 8585 / CBS 2359 / DSM 70799 / NBRC 1267 / NRRL Y-1140 / WM37)</name>
    <name type="common">Yeast</name>
    <name type="synonym">Candida sphaerica</name>
    <dbReference type="NCBI Taxonomy" id="284590"/>
    <lineage>
        <taxon>Eukaryota</taxon>
        <taxon>Fungi</taxon>
        <taxon>Dikarya</taxon>
        <taxon>Ascomycota</taxon>
        <taxon>Saccharomycotina</taxon>
        <taxon>Saccharomycetes</taxon>
        <taxon>Saccharomycetales</taxon>
        <taxon>Saccharomycetaceae</taxon>
        <taxon>Kluyveromyces</taxon>
    </lineage>
</organism>
<reference evidence="2 3" key="1">
    <citation type="journal article" date="2004" name="Nature">
        <title>Genome evolution in yeasts.</title>
        <authorList>
            <consortium name="Genolevures"/>
            <person name="Dujon B."/>
            <person name="Sherman D."/>
            <person name="Fischer G."/>
            <person name="Durrens P."/>
            <person name="Casaregola S."/>
            <person name="Lafontaine I."/>
            <person name="de Montigny J."/>
            <person name="Marck C."/>
            <person name="Neuveglise C."/>
            <person name="Talla E."/>
            <person name="Goffard N."/>
            <person name="Frangeul L."/>
            <person name="Aigle M."/>
            <person name="Anthouard V."/>
            <person name="Babour A."/>
            <person name="Barbe V."/>
            <person name="Barnay S."/>
            <person name="Blanchin S."/>
            <person name="Beckerich J.M."/>
            <person name="Beyne E."/>
            <person name="Bleykasten C."/>
            <person name="Boisrame A."/>
            <person name="Boyer J."/>
            <person name="Cattolico L."/>
            <person name="Confanioleri F."/>
            <person name="de Daruvar A."/>
            <person name="Despons L."/>
            <person name="Fabre E."/>
            <person name="Fairhead C."/>
            <person name="Ferry-Dumazet H."/>
            <person name="Groppi A."/>
            <person name="Hantraye F."/>
            <person name="Hennequin C."/>
            <person name="Jauniaux N."/>
            <person name="Joyet P."/>
            <person name="Kachouri R."/>
            <person name="Kerrest A."/>
            <person name="Koszul R."/>
            <person name="Lemaire M."/>
            <person name="Lesur I."/>
            <person name="Ma L."/>
            <person name="Muller H."/>
            <person name="Nicaud J.M."/>
            <person name="Nikolski M."/>
            <person name="Oztas S."/>
            <person name="Ozier-Kalogeropoulos O."/>
            <person name="Pellenz S."/>
            <person name="Potier S."/>
            <person name="Richard G.F."/>
            <person name="Straub M.L."/>
            <person name="Suleau A."/>
            <person name="Swennene D."/>
            <person name="Tekaia F."/>
            <person name="Wesolowski-Louvel M."/>
            <person name="Westhof E."/>
            <person name="Wirth B."/>
            <person name="Zeniou-Meyer M."/>
            <person name="Zivanovic I."/>
            <person name="Bolotin-Fukuhara M."/>
            <person name="Thierry A."/>
            <person name="Bouchier C."/>
            <person name="Caudron B."/>
            <person name="Scarpelli C."/>
            <person name="Gaillardin C."/>
            <person name="Weissenbach J."/>
            <person name="Wincker P."/>
            <person name="Souciet J.L."/>
        </authorList>
    </citation>
    <scope>NUCLEOTIDE SEQUENCE [LARGE SCALE GENOMIC DNA]</scope>
    <source>
        <strain evidence="3">ATCC 8585 / CBS 2359 / DSM 70799 / NBRC 1267 / NRRL Y-1140 / WM37</strain>
    </source>
</reference>
<evidence type="ECO:0000313" key="3">
    <source>
        <dbReference type="Proteomes" id="UP000000598"/>
    </source>
</evidence>
<dbReference type="EMBL" id="CR382123">
    <property type="protein sequence ID" value="CAH01195.1"/>
    <property type="molecule type" value="Genomic_DNA"/>
</dbReference>
<dbReference type="PROSITE" id="PS50181">
    <property type="entry name" value="FBOX"/>
    <property type="match status" value="1"/>
</dbReference>
<keyword evidence="3" id="KW-1185">Reference proteome</keyword>
<dbReference type="OMA" id="CSKNEWT"/>
<dbReference type="InParanoid" id="Q6CUP5"/>
<gene>
    <name evidence="2" type="ORF">KLLA0_C03278g</name>
</gene>
<dbReference type="InterPro" id="IPR001810">
    <property type="entry name" value="F-box_dom"/>
</dbReference>
<sequence length="336" mass="39161">MALLKRSITWDSDHSRVKVLKCLFENSAPLNFEKFLENIPHEVLLMLLDEITSKDRISLSCTSKAIRLVLRPYVFSSAKCPWEELLDVDHWSVDSTILNLIESLRISTSCSKNEWTYPFHELFTCSTNRGLDNLSSLQLQSSGSTSFFKYCNVGTNLRRLVINTTKEKSLFSLNHVRPFVNLETLEVSNFQIDDFEDEPDLCPYLKDLKLTNCTWEYPFMIENFGRHKIVTLSLHYSNSFIISERFRVFLLKPGFTRLESLEITNTERNLKLTISLEIMKLIQAIPTLRILKLKGNIYNETLNNFTKVDFDNCMKYLALDNVKVFYSSFFTEEQES</sequence>
<dbReference type="HOGENOM" id="CLU_799434_0_0_1"/>
<protein>
    <submittedName>
        <fullName evidence="2">KLLA0C03278p</fullName>
    </submittedName>
</protein>
<dbReference type="SUPFAM" id="SSF52047">
    <property type="entry name" value="RNI-like"/>
    <property type="match status" value="1"/>
</dbReference>
<dbReference type="Proteomes" id="UP000000598">
    <property type="component" value="Chromosome C"/>
</dbReference>
<dbReference type="Gene3D" id="3.80.10.10">
    <property type="entry name" value="Ribonuclease Inhibitor"/>
    <property type="match status" value="1"/>
</dbReference>
<dbReference type="RefSeq" id="XP_452344.1">
    <property type="nucleotide sequence ID" value="XM_452344.1"/>
</dbReference>
<evidence type="ECO:0000313" key="2">
    <source>
        <dbReference type="EMBL" id="CAH01195.1"/>
    </source>
</evidence>
<dbReference type="PaxDb" id="284590-Q6CUP5"/>
<dbReference type="GeneID" id="2892197"/>
<feature type="domain" description="F-box" evidence="1">
    <location>
        <begin position="33"/>
        <end position="85"/>
    </location>
</feature>
<dbReference type="STRING" id="284590.Q6CUP5"/>
<name>Q6CUP5_KLULA</name>
<proteinExistence type="predicted"/>
<dbReference type="InterPro" id="IPR032675">
    <property type="entry name" value="LRR_dom_sf"/>
</dbReference>
<accession>Q6CUP5</accession>
<dbReference type="eggNOG" id="ENOG502RY54">
    <property type="taxonomic scope" value="Eukaryota"/>
</dbReference>
<dbReference type="AlphaFoldDB" id="Q6CUP5"/>
<dbReference type="KEGG" id="kla:KLLA0_C03278g"/>
<evidence type="ECO:0000259" key="1">
    <source>
        <dbReference type="PROSITE" id="PS50181"/>
    </source>
</evidence>